<dbReference type="InterPro" id="IPR043502">
    <property type="entry name" value="DNA/RNA_pol_sf"/>
</dbReference>
<evidence type="ECO:0000259" key="1">
    <source>
        <dbReference type="Pfam" id="PF07727"/>
    </source>
</evidence>
<dbReference type="PANTHER" id="PTHR11439">
    <property type="entry name" value="GAG-POL-RELATED RETROTRANSPOSON"/>
    <property type="match status" value="1"/>
</dbReference>
<name>A0AAV6K6B1_9ERIC</name>
<dbReference type="EMBL" id="JACTNZ010000005">
    <property type="protein sequence ID" value="KAG5548002.1"/>
    <property type="molecule type" value="Genomic_DNA"/>
</dbReference>
<keyword evidence="3" id="KW-1185">Reference proteome</keyword>
<dbReference type="InterPro" id="IPR013103">
    <property type="entry name" value="RVT_2"/>
</dbReference>
<sequence length="695" mass="78708">MARVMLHAKHVPRNLWAEAINTACYTINRVYVRPGTTCTPYEIWNGYSNTSRAFRVYNLRTSTLVESVDVVVDDTTLDENINYNDDDEGSWDIFEGETLSKPIDNVPPTNLKNSDVCEPEEESIVNEVQMDEELGQHDLLPADAKEPSSRVKLNHPKNLVIGDINDKMLTRRKAKNVVHCVCYTSSLEPKRVEEALSDELWIEAMQEELQQFDRNSVWYLVPRPTHTNVIGTKWIFKNKKDSEGIVVRNKARLVAQGYTQIEGIDFEETFAPVARLESIRLLFGIASHLNIKLSQMDVKSAFLNGDLMEEVYVEQPKGFIDPCFPNHVYRLRKALYGLKQAPRAWYERLTDHLLNTGFVRGGVDQTLFIRKIEKDILIAQIYVDDIVFGSTCESYAKQFGAQMSHEFQMSLMGELTYFLGFQIRQLNDGIFLSQSTYAKDLVKKFGMADSKITRTPMSTSVKIAKNVDGVNVDPTLYRSMIGSLLYLTASRPDISFSVGICARYQSAPKESHLTALKRIIRYVKGTSSLGLWYPQGTNVDLAAYSDADWAGSADDRKSTSGGCFYLGNCLIAWHSKKQNCVSLSTAEAEYIAAGSCCTQLLWMKQMLQDYGLSHGATTVFCDNTSAINISKNPVQHSRTKHIDIRHHFIRELVEDGVDTLEFVPTHDQKADIFTKPLDSLRFEYLRKSIGLISMD</sequence>
<dbReference type="SUPFAM" id="SSF56672">
    <property type="entry name" value="DNA/RNA polymerases"/>
    <property type="match status" value="1"/>
</dbReference>
<evidence type="ECO:0000313" key="3">
    <source>
        <dbReference type="Proteomes" id="UP000823749"/>
    </source>
</evidence>
<reference evidence="2" key="1">
    <citation type="submission" date="2020-08" db="EMBL/GenBank/DDBJ databases">
        <title>Plant Genome Project.</title>
        <authorList>
            <person name="Zhang R.-G."/>
        </authorList>
    </citation>
    <scope>NUCLEOTIDE SEQUENCE</scope>
    <source>
        <strain evidence="2">WSP0</strain>
        <tissue evidence="2">Leaf</tissue>
    </source>
</reference>
<gene>
    <name evidence="2" type="ORF">RHGRI_013632</name>
</gene>
<evidence type="ECO:0000313" key="2">
    <source>
        <dbReference type="EMBL" id="KAG5548002.1"/>
    </source>
</evidence>
<dbReference type="CDD" id="cd09272">
    <property type="entry name" value="RNase_HI_RT_Ty1"/>
    <property type="match status" value="1"/>
</dbReference>
<feature type="domain" description="Reverse transcriptase Ty1/copia-type" evidence="1">
    <location>
        <begin position="215"/>
        <end position="458"/>
    </location>
</feature>
<accession>A0AAV6K6B1</accession>
<dbReference type="InterPro" id="IPR012337">
    <property type="entry name" value="RNaseH-like_sf"/>
</dbReference>
<comment type="caution">
    <text evidence="2">The sequence shown here is derived from an EMBL/GenBank/DDBJ whole genome shotgun (WGS) entry which is preliminary data.</text>
</comment>
<organism evidence="2 3">
    <name type="scientific">Rhododendron griersonianum</name>
    <dbReference type="NCBI Taxonomy" id="479676"/>
    <lineage>
        <taxon>Eukaryota</taxon>
        <taxon>Viridiplantae</taxon>
        <taxon>Streptophyta</taxon>
        <taxon>Embryophyta</taxon>
        <taxon>Tracheophyta</taxon>
        <taxon>Spermatophyta</taxon>
        <taxon>Magnoliopsida</taxon>
        <taxon>eudicotyledons</taxon>
        <taxon>Gunneridae</taxon>
        <taxon>Pentapetalae</taxon>
        <taxon>asterids</taxon>
        <taxon>Ericales</taxon>
        <taxon>Ericaceae</taxon>
        <taxon>Ericoideae</taxon>
        <taxon>Rhodoreae</taxon>
        <taxon>Rhododendron</taxon>
    </lineage>
</organism>
<dbReference type="Proteomes" id="UP000823749">
    <property type="component" value="Chromosome 5"/>
</dbReference>
<dbReference type="SUPFAM" id="SSF53098">
    <property type="entry name" value="Ribonuclease H-like"/>
    <property type="match status" value="1"/>
</dbReference>
<protein>
    <recommendedName>
        <fullName evidence="1">Reverse transcriptase Ty1/copia-type domain-containing protein</fullName>
    </recommendedName>
</protein>
<proteinExistence type="predicted"/>
<dbReference type="PANTHER" id="PTHR11439:SF483">
    <property type="entry name" value="PEPTIDE SYNTHASE GLIP-LIKE, PUTATIVE (AFU_ORTHOLOGUE AFUA_3G12920)-RELATED"/>
    <property type="match status" value="1"/>
</dbReference>
<dbReference type="AlphaFoldDB" id="A0AAV6K6B1"/>
<dbReference type="Pfam" id="PF07727">
    <property type="entry name" value="RVT_2"/>
    <property type="match status" value="1"/>
</dbReference>